<dbReference type="RefSeq" id="WP_140990684.1">
    <property type="nucleotide sequence ID" value="NZ_VHIQ01000005.1"/>
</dbReference>
<reference evidence="1 2" key="1">
    <citation type="submission" date="2019-06" db="EMBL/GenBank/DDBJ databases">
        <title>Flavobacteriaceae Paucihalobacterium erythroidium CWB-1, complete genome.</title>
        <authorList>
            <person name="Wu S."/>
        </authorList>
    </citation>
    <scope>NUCLEOTIDE SEQUENCE [LARGE SCALE GENOMIC DNA]</scope>
    <source>
        <strain evidence="1 2">CWB-1</strain>
    </source>
</reference>
<name>A0A506PIN1_9FLAO</name>
<organism evidence="1 2">
    <name type="scientific">Paucihalobacter ruber</name>
    <dbReference type="NCBI Taxonomy" id="2567861"/>
    <lineage>
        <taxon>Bacteria</taxon>
        <taxon>Pseudomonadati</taxon>
        <taxon>Bacteroidota</taxon>
        <taxon>Flavobacteriia</taxon>
        <taxon>Flavobacteriales</taxon>
        <taxon>Flavobacteriaceae</taxon>
        <taxon>Paucihalobacter</taxon>
    </lineage>
</organism>
<dbReference type="PANTHER" id="PTHR41247">
    <property type="entry name" value="HTH-TYPE TRANSCRIPTIONAL REPRESSOR YCNK"/>
    <property type="match status" value="1"/>
</dbReference>
<dbReference type="InterPro" id="IPR008719">
    <property type="entry name" value="N2O_reductase_NosL"/>
</dbReference>
<protein>
    <submittedName>
        <fullName evidence="1">Copper-binding protein</fullName>
    </submittedName>
</protein>
<proteinExistence type="predicted"/>
<dbReference type="PANTHER" id="PTHR41247:SF1">
    <property type="entry name" value="HTH-TYPE TRANSCRIPTIONAL REPRESSOR YCNK"/>
    <property type="match status" value="1"/>
</dbReference>
<evidence type="ECO:0000313" key="1">
    <source>
        <dbReference type="EMBL" id="TPV32937.1"/>
    </source>
</evidence>
<dbReference type="Gene3D" id="3.30.70.2050">
    <property type="match status" value="1"/>
</dbReference>
<dbReference type="OrthoDB" id="9792749at2"/>
<sequence>MRIVAILLFLTIGCSHAPQKIEYGVEVCNFCQMTIVSKTHAAQLVTKKGKQLKFDAIECMLHYFRDSNNEANSAIMLVANYNQPGEMINALNAIYLISPNIQSPMGANLSAFNSEEEAAAVRNQHKGDIYNWENLKAKMNVESHPNHTH</sequence>
<dbReference type="SUPFAM" id="SSF160387">
    <property type="entry name" value="NosL/MerB-like"/>
    <property type="match status" value="1"/>
</dbReference>
<dbReference type="AlphaFoldDB" id="A0A506PIN1"/>
<keyword evidence="2" id="KW-1185">Reference proteome</keyword>
<comment type="caution">
    <text evidence="1">The sequence shown here is derived from an EMBL/GenBank/DDBJ whole genome shotgun (WGS) entry which is preliminary data.</text>
</comment>
<dbReference type="Pfam" id="PF05573">
    <property type="entry name" value="NosL"/>
    <property type="match status" value="1"/>
</dbReference>
<dbReference type="Proteomes" id="UP000317332">
    <property type="component" value="Unassembled WGS sequence"/>
</dbReference>
<accession>A0A506PIN1</accession>
<evidence type="ECO:0000313" key="2">
    <source>
        <dbReference type="Proteomes" id="UP000317332"/>
    </source>
</evidence>
<dbReference type="EMBL" id="VHIQ01000005">
    <property type="protein sequence ID" value="TPV32937.1"/>
    <property type="molecule type" value="Genomic_DNA"/>
</dbReference>
<gene>
    <name evidence="1" type="ORF">FJ651_11580</name>
</gene>